<evidence type="ECO:0000313" key="1">
    <source>
        <dbReference type="EMBL" id="QCE00584.1"/>
    </source>
</evidence>
<evidence type="ECO:0000313" key="2">
    <source>
        <dbReference type="Proteomes" id="UP000501690"/>
    </source>
</evidence>
<organism evidence="1 2">
    <name type="scientific">Vigna unguiculata</name>
    <name type="common">Cowpea</name>
    <dbReference type="NCBI Taxonomy" id="3917"/>
    <lineage>
        <taxon>Eukaryota</taxon>
        <taxon>Viridiplantae</taxon>
        <taxon>Streptophyta</taxon>
        <taxon>Embryophyta</taxon>
        <taxon>Tracheophyta</taxon>
        <taxon>Spermatophyta</taxon>
        <taxon>Magnoliopsida</taxon>
        <taxon>eudicotyledons</taxon>
        <taxon>Gunneridae</taxon>
        <taxon>Pentapetalae</taxon>
        <taxon>rosids</taxon>
        <taxon>fabids</taxon>
        <taxon>Fabales</taxon>
        <taxon>Fabaceae</taxon>
        <taxon>Papilionoideae</taxon>
        <taxon>50 kb inversion clade</taxon>
        <taxon>NPAAA clade</taxon>
        <taxon>indigoferoid/millettioid clade</taxon>
        <taxon>Phaseoleae</taxon>
        <taxon>Vigna</taxon>
    </lineage>
</organism>
<gene>
    <name evidence="1" type="ORF">DEO72_LG7g1874</name>
</gene>
<proteinExistence type="predicted"/>
<dbReference type="Proteomes" id="UP000501690">
    <property type="component" value="Linkage Group LG7"/>
</dbReference>
<sequence>MPRHGVTYGVKIRVTKTHPNLLADHHIQSLSPHSKWLPNEISPKDMHSMAELPRNTWGSNSSLFHLTHHFLEGRNVDREDEGMGADHMSAIDSVHMSFIVTRRTKKGASSNSSTTSTLAEIARISTTHDG</sequence>
<accession>A0A4D6MIH0</accession>
<reference evidence="1 2" key="1">
    <citation type="submission" date="2019-04" db="EMBL/GenBank/DDBJ databases">
        <title>An improved genome assembly and genetic linkage map for asparagus bean, Vigna unguiculata ssp. sesquipedialis.</title>
        <authorList>
            <person name="Xia Q."/>
            <person name="Zhang R."/>
            <person name="Dong Y."/>
        </authorList>
    </citation>
    <scope>NUCLEOTIDE SEQUENCE [LARGE SCALE GENOMIC DNA]</scope>
    <source>
        <tissue evidence="1">Leaf</tissue>
    </source>
</reference>
<keyword evidence="2" id="KW-1185">Reference proteome</keyword>
<dbReference type="EMBL" id="CP039351">
    <property type="protein sequence ID" value="QCE00584.1"/>
    <property type="molecule type" value="Genomic_DNA"/>
</dbReference>
<dbReference type="AlphaFoldDB" id="A0A4D6MIH0"/>
<name>A0A4D6MIH0_VIGUN</name>
<protein>
    <submittedName>
        <fullName evidence="1">Uncharacterized protein</fullName>
    </submittedName>
</protein>